<keyword evidence="4" id="KW-0472">Membrane</keyword>
<dbReference type="AlphaFoldDB" id="A0A1Y1UMS2"/>
<evidence type="ECO:0000313" key="6">
    <source>
        <dbReference type="EMBL" id="ORX39351.1"/>
    </source>
</evidence>
<comment type="caution">
    <text evidence="6">The sequence shown here is derived from an EMBL/GenBank/DDBJ whole genome shotgun (WGS) entry which is preliminary data.</text>
</comment>
<evidence type="ECO:0000313" key="7">
    <source>
        <dbReference type="Proteomes" id="UP000193218"/>
    </source>
</evidence>
<dbReference type="SMART" id="SM00563">
    <property type="entry name" value="PlsC"/>
    <property type="match status" value="1"/>
</dbReference>
<dbReference type="InterPro" id="IPR032098">
    <property type="entry name" value="Acyltransf_C"/>
</dbReference>
<feature type="transmembrane region" description="Helical" evidence="4">
    <location>
        <begin position="12"/>
        <end position="36"/>
    </location>
</feature>
<reference evidence="6 7" key="1">
    <citation type="submission" date="2017-03" db="EMBL/GenBank/DDBJ databases">
        <title>Widespread Adenine N6-methylation of Active Genes in Fungi.</title>
        <authorList>
            <consortium name="DOE Joint Genome Institute"/>
            <person name="Mondo S.J."/>
            <person name="Dannebaum R.O."/>
            <person name="Kuo R.C."/>
            <person name="Louie K.B."/>
            <person name="Bewick A.J."/>
            <person name="Labutti K."/>
            <person name="Haridas S."/>
            <person name="Kuo A."/>
            <person name="Salamov A."/>
            <person name="Ahrendt S.R."/>
            <person name="Lau R."/>
            <person name="Bowen B.P."/>
            <person name="Lipzen A."/>
            <person name="Sullivan W."/>
            <person name="Andreopoulos W.B."/>
            <person name="Clum A."/>
            <person name="Lindquist E."/>
            <person name="Daum C."/>
            <person name="Northen T.R."/>
            <person name="Ramamoorthy G."/>
            <person name="Schmitz R.J."/>
            <person name="Gryganskyi A."/>
            <person name="Culley D."/>
            <person name="Magnuson J."/>
            <person name="James T.Y."/>
            <person name="O'Malley M.A."/>
            <person name="Stajich J.E."/>
            <person name="Spatafora J.W."/>
            <person name="Visel A."/>
            <person name="Grigoriev I.V."/>
        </authorList>
    </citation>
    <scope>NUCLEOTIDE SEQUENCE [LARGE SCALE GENOMIC DNA]</scope>
    <source>
        <strain evidence="6 7">NRRL Y-17943</strain>
    </source>
</reference>
<dbReference type="InParanoid" id="A0A1Y1UMS2"/>
<dbReference type="STRING" id="4999.A0A1Y1UMS2"/>
<dbReference type="PANTHER" id="PTHR10983:SF24">
    <property type="entry name" value="1-ACYLGLYCEROL-3-PHOSPHATE O-ACYLTRANSFERASE 3, ISOFORM E-RELATED"/>
    <property type="match status" value="1"/>
</dbReference>
<sequence>MSTSVQPSTFLLVRHTLALCILVLLANAGLFLAVLIKPFSEKTAWELACWTAYQFWSYMQRHWENTLNAKDCLTITGDKIPENESAVVISNHLSYADFYLVLGLAERAGMMGRSRFFVKKEIVWQIPLFGISFWAIGTPSLSSAELITGMILVSRNWTNDERLIEDAFARIKQNKHNAWIVLYPEGTRRTSKKVLESQAFAREKGKSELLNVLLPRTKGFISTIKGLRDSHVKHLYDFTFLYTSPGKVDRVPTMAEQLSCPDLAAAGYKFQVDVKRIPIDCLPKDDEGLQRWCEDRWKCKDELLSEMKAR</sequence>
<evidence type="ECO:0000259" key="5">
    <source>
        <dbReference type="SMART" id="SM00563"/>
    </source>
</evidence>
<dbReference type="SUPFAM" id="SSF69593">
    <property type="entry name" value="Glycerol-3-phosphate (1)-acyltransferase"/>
    <property type="match status" value="1"/>
</dbReference>
<proteinExistence type="inferred from homology"/>
<evidence type="ECO:0000256" key="3">
    <source>
        <dbReference type="ARBA" id="ARBA00023315"/>
    </source>
</evidence>
<keyword evidence="2" id="KW-0808">Transferase</keyword>
<accession>A0A1Y1UMS2</accession>
<dbReference type="Pfam" id="PF16076">
    <property type="entry name" value="Acyltransf_C"/>
    <property type="match status" value="1"/>
</dbReference>
<gene>
    <name evidence="6" type="ORF">BD324DRAFT_326897</name>
</gene>
<dbReference type="GeneID" id="33554302"/>
<name>A0A1Y1UMS2_9TREE</name>
<dbReference type="RefSeq" id="XP_021873214.1">
    <property type="nucleotide sequence ID" value="XM_022012494.1"/>
</dbReference>
<organism evidence="6 7">
    <name type="scientific">Kockovaella imperatae</name>
    <dbReference type="NCBI Taxonomy" id="4999"/>
    <lineage>
        <taxon>Eukaryota</taxon>
        <taxon>Fungi</taxon>
        <taxon>Dikarya</taxon>
        <taxon>Basidiomycota</taxon>
        <taxon>Agaricomycotina</taxon>
        <taxon>Tremellomycetes</taxon>
        <taxon>Tremellales</taxon>
        <taxon>Cuniculitremaceae</taxon>
        <taxon>Kockovaella</taxon>
    </lineage>
</organism>
<dbReference type="OrthoDB" id="189226at2759"/>
<evidence type="ECO:0000256" key="4">
    <source>
        <dbReference type="SAM" id="Phobius"/>
    </source>
</evidence>
<comment type="similarity">
    <text evidence="1">Belongs to the 1-acyl-sn-glycerol-3-phosphate acyltransferase family.</text>
</comment>
<evidence type="ECO:0000256" key="2">
    <source>
        <dbReference type="ARBA" id="ARBA00022679"/>
    </source>
</evidence>
<keyword evidence="3" id="KW-0012">Acyltransferase</keyword>
<keyword evidence="7" id="KW-1185">Reference proteome</keyword>
<dbReference type="InterPro" id="IPR002123">
    <property type="entry name" value="Plipid/glycerol_acylTrfase"/>
</dbReference>
<keyword evidence="4" id="KW-0812">Transmembrane</keyword>
<dbReference type="Proteomes" id="UP000193218">
    <property type="component" value="Unassembled WGS sequence"/>
</dbReference>
<evidence type="ECO:0000256" key="1">
    <source>
        <dbReference type="ARBA" id="ARBA00008655"/>
    </source>
</evidence>
<protein>
    <recommendedName>
        <fullName evidence="5">Phospholipid/glycerol acyltransferase domain-containing protein</fullName>
    </recommendedName>
</protein>
<dbReference type="GO" id="GO:0012505">
    <property type="term" value="C:endomembrane system"/>
    <property type="evidence" value="ECO:0007669"/>
    <property type="project" value="TreeGrafter"/>
</dbReference>
<dbReference type="Pfam" id="PF01553">
    <property type="entry name" value="Acyltransferase"/>
    <property type="match status" value="1"/>
</dbReference>
<feature type="domain" description="Phospholipid/glycerol acyltransferase" evidence="5">
    <location>
        <begin position="86"/>
        <end position="217"/>
    </location>
</feature>
<dbReference type="CDD" id="cd07990">
    <property type="entry name" value="LPLAT_LCLAT1-like"/>
    <property type="match status" value="1"/>
</dbReference>
<keyword evidence="4" id="KW-1133">Transmembrane helix</keyword>
<dbReference type="GO" id="GO:0003841">
    <property type="term" value="F:1-acylglycerol-3-phosphate O-acyltransferase activity"/>
    <property type="evidence" value="ECO:0007669"/>
    <property type="project" value="TreeGrafter"/>
</dbReference>
<dbReference type="EMBL" id="NBSH01000003">
    <property type="protein sequence ID" value="ORX39351.1"/>
    <property type="molecule type" value="Genomic_DNA"/>
</dbReference>
<dbReference type="PANTHER" id="PTHR10983">
    <property type="entry name" value="1-ACYLGLYCEROL-3-PHOSPHATE ACYLTRANSFERASE-RELATED"/>
    <property type="match status" value="1"/>
</dbReference>